<dbReference type="AlphaFoldDB" id="A0A5S4FHU2"/>
<evidence type="ECO:0000259" key="3">
    <source>
        <dbReference type="Pfam" id="PF13700"/>
    </source>
</evidence>
<evidence type="ECO:0000256" key="1">
    <source>
        <dbReference type="SAM" id="Coils"/>
    </source>
</evidence>
<dbReference type="InterPro" id="IPR025296">
    <property type="entry name" value="DUF4158"/>
</dbReference>
<evidence type="ECO:0000259" key="2">
    <source>
        <dbReference type="Pfam" id="PF01526"/>
    </source>
</evidence>
<dbReference type="OrthoDB" id="3698941at2"/>
<dbReference type="GO" id="GO:0006313">
    <property type="term" value="P:DNA transposition"/>
    <property type="evidence" value="ECO:0007669"/>
    <property type="project" value="InterPro"/>
</dbReference>
<feature type="coiled-coil region" evidence="1">
    <location>
        <begin position="293"/>
        <end position="320"/>
    </location>
</feature>
<evidence type="ECO:0000313" key="5">
    <source>
        <dbReference type="Proteomes" id="UP000309128"/>
    </source>
</evidence>
<feature type="domain" description="Tn3 transposase DDE" evidence="2">
    <location>
        <begin position="645"/>
        <end position="712"/>
    </location>
</feature>
<keyword evidence="5" id="KW-1185">Reference proteome</keyword>
<evidence type="ECO:0000313" key="4">
    <source>
        <dbReference type="EMBL" id="TMR19289.1"/>
    </source>
</evidence>
<dbReference type="GO" id="GO:0004803">
    <property type="term" value="F:transposase activity"/>
    <property type="evidence" value="ECO:0007669"/>
    <property type="project" value="InterPro"/>
</dbReference>
<accession>A0A5S4FHU2</accession>
<dbReference type="Pfam" id="PF01526">
    <property type="entry name" value="DDE_Tnp_Tn3"/>
    <property type="match status" value="1"/>
</dbReference>
<sequence length="719" mass="79639">MTSIERTAYPRFKRLITARELHVFFSPSEAEAAWATERTQSEDHQLALLVMLKSYQRMGCFPKLADVPEMVAEFVRRVVELPEGTVPVHASPRTGEQHRALIRQRVGLTYDQAQARKVADEVIRTEAAAKNDPADLINTALEKLVETGLELPAFSTLDAMASALRAEVNKVICGGIYERLSEAHRERLLKLLTDRGPDGKTLFNRLKQSAERASWSHFKNLAKHLAWVDGLGDSTVWLQEVAAGKVTDFAGEAAMADAGVLGDYAVMKRAALLACLVHKARMRARDELATMFVKRVAAKVKRAKTELEEIHRRQQALVETLIANYHTLLRQVDDGGPVQAGRAKAAELSGEVVQALAGLDDGADVTEAARRLNGRLVAALMALTGAVRAQAGALVAVSAAVDGLGGFAQQYEQIEKVSAHHGDNWEVLLYGQLRKDRPVMYELTELLELRATSADDRVLRALEHARRHRTARDYLPEVDADGQVVDVSFATQNWQKAVRDRHRPGMLVRRHFEAMVFCYLTEELRTGDVAVIGSEEYADWSRQLLSWEVVEAKLPQYLVDVGLREAGDVRPFDAAAFTAELREKLTAAAAAADGGYPDNEDLFIDPKTGVPTLAAHRADEQRPSARKLEQAIKARMPERSLLGIVARTAYWIEWWHRFGPASGSDPKLSDPFGRYVITTFVKGTNMGPYEAARHIPGVSGHELSMAANRHFSIPKWSSS</sequence>
<gene>
    <name evidence="4" type="ORF">ETD86_20145</name>
</gene>
<feature type="domain" description="DUF4158" evidence="3">
    <location>
        <begin position="1"/>
        <end position="163"/>
    </location>
</feature>
<dbReference type="InterPro" id="IPR002513">
    <property type="entry name" value="Tn3_Tnp_DDE_dom"/>
</dbReference>
<name>A0A5S4FHU2_9ACTN</name>
<comment type="caution">
    <text evidence="4">The sequence shown here is derived from an EMBL/GenBank/DDBJ whole genome shotgun (WGS) entry which is preliminary data.</text>
</comment>
<dbReference type="Pfam" id="PF13700">
    <property type="entry name" value="DUF4158"/>
    <property type="match status" value="1"/>
</dbReference>
<dbReference type="RefSeq" id="WP_138667696.1">
    <property type="nucleotide sequence ID" value="NZ_VCKY01000064.1"/>
</dbReference>
<proteinExistence type="predicted"/>
<organism evidence="4 5">
    <name type="scientific">Nonomuraea turkmeniaca</name>
    <dbReference type="NCBI Taxonomy" id="103838"/>
    <lineage>
        <taxon>Bacteria</taxon>
        <taxon>Bacillati</taxon>
        <taxon>Actinomycetota</taxon>
        <taxon>Actinomycetes</taxon>
        <taxon>Streptosporangiales</taxon>
        <taxon>Streptosporangiaceae</taxon>
        <taxon>Nonomuraea</taxon>
    </lineage>
</organism>
<reference evidence="4 5" key="1">
    <citation type="submission" date="2019-05" db="EMBL/GenBank/DDBJ databases">
        <title>Draft genome sequence of Nonomuraea turkmeniaca DSM 43926.</title>
        <authorList>
            <person name="Saricaoglu S."/>
            <person name="Isik K."/>
        </authorList>
    </citation>
    <scope>NUCLEOTIDE SEQUENCE [LARGE SCALE GENOMIC DNA]</scope>
    <source>
        <strain evidence="4 5">DSM 43926</strain>
    </source>
</reference>
<keyword evidence="1" id="KW-0175">Coiled coil</keyword>
<protein>
    <submittedName>
        <fullName evidence="4">Tn3 family transposase</fullName>
    </submittedName>
</protein>
<dbReference type="Proteomes" id="UP000309128">
    <property type="component" value="Unassembled WGS sequence"/>
</dbReference>
<dbReference type="EMBL" id="VCKY01000064">
    <property type="protein sequence ID" value="TMR19289.1"/>
    <property type="molecule type" value="Genomic_DNA"/>
</dbReference>